<evidence type="ECO:0000313" key="1">
    <source>
        <dbReference type="EMBL" id="MCP8938153.1"/>
    </source>
</evidence>
<sequence>MKPVLFSCAAALALAGCMPQTRTVYEPQPAVAMAQLGDNVLWARTDGRRMATDPALRAQGEADKARCEEEATTSGVLQWRAFASCMNRAGYVEMRQPG</sequence>
<evidence type="ECO:0000313" key="2">
    <source>
        <dbReference type="Proteomes" id="UP001205890"/>
    </source>
</evidence>
<dbReference type="Proteomes" id="UP001205890">
    <property type="component" value="Unassembled WGS sequence"/>
</dbReference>
<keyword evidence="2" id="KW-1185">Reference proteome</keyword>
<dbReference type="EMBL" id="JANCLU010000004">
    <property type="protein sequence ID" value="MCP8938153.1"/>
    <property type="molecule type" value="Genomic_DNA"/>
</dbReference>
<dbReference type="PROSITE" id="PS51257">
    <property type="entry name" value="PROKAR_LIPOPROTEIN"/>
    <property type="match status" value="1"/>
</dbReference>
<dbReference type="RefSeq" id="WP_254739763.1">
    <property type="nucleotide sequence ID" value="NZ_JANCLU010000004.1"/>
</dbReference>
<protein>
    <recommendedName>
        <fullName evidence="3">Lipoprotein</fullName>
    </recommendedName>
</protein>
<name>A0ABT1LB24_9HYPH</name>
<reference evidence="1 2" key="1">
    <citation type="submission" date="2022-07" db="EMBL/GenBank/DDBJ databases">
        <authorList>
            <person name="Li W.-J."/>
            <person name="Deng Q.-Q."/>
        </authorList>
    </citation>
    <scope>NUCLEOTIDE SEQUENCE [LARGE SCALE GENOMIC DNA]</scope>
    <source>
        <strain evidence="1 2">SYSU M60028</strain>
    </source>
</reference>
<organism evidence="1 2">
    <name type="scientific">Alsobacter ponti</name>
    <dbReference type="NCBI Taxonomy" id="2962936"/>
    <lineage>
        <taxon>Bacteria</taxon>
        <taxon>Pseudomonadati</taxon>
        <taxon>Pseudomonadota</taxon>
        <taxon>Alphaproteobacteria</taxon>
        <taxon>Hyphomicrobiales</taxon>
        <taxon>Alsobacteraceae</taxon>
        <taxon>Alsobacter</taxon>
    </lineage>
</organism>
<evidence type="ECO:0008006" key="3">
    <source>
        <dbReference type="Google" id="ProtNLM"/>
    </source>
</evidence>
<comment type="caution">
    <text evidence="1">The sequence shown here is derived from an EMBL/GenBank/DDBJ whole genome shotgun (WGS) entry which is preliminary data.</text>
</comment>
<accession>A0ABT1LB24</accession>
<proteinExistence type="predicted"/>
<gene>
    <name evidence="1" type="ORF">NK718_06475</name>
</gene>